<dbReference type="InterPro" id="IPR010987">
    <property type="entry name" value="Glutathione-S-Trfase_C-like"/>
</dbReference>
<sequence length="226" mass="25910">MIRLHHCHQTRSMRTLWLLNELEIEFELAVYPFDKTLRSDAYLTLNPAGRVPALEIDGEVMFETGAITEYLCERFPERGLGRMPGDMDRMDWLVWVHFAETISQHSAALTQQHVALYADHMRSPIVMKLEAKRLEKCYAALEARLSPPVEARDYILTSGFSAADISVGQAIYMARHFAQIEPFEQVSAWYQRITERLAFKASLPPEDAVGLYEKPFYPAWDQPAGS</sequence>
<dbReference type="Gene3D" id="3.40.30.10">
    <property type="entry name" value="Glutaredoxin"/>
    <property type="match status" value="1"/>
</dbReference>
<dbReference type="PANTHER" id="PTHR44051:SF21">
    <property type="entry name" value="GLUTATHIONE S-TRANSFERASE FAMILY PROTEIN"/>
    <property type="match status" value="1"/>
</dbReference>
<dbReference type="Pfam" id="PF13410">
    <property type="entry name" value="GST_C_2"/>
    <property type="match status" value="1"/>
</dbReference>
<dbReference type="InterPro" id="IPR036249">
    <property type="entry name" value="Thioredoxin-like_sf"/>
</dbReference>
<dbReference type="Proteomes" id="UP000777935">
    <property type="component" value="Unassembled WGS sequence"/>
</dbReference>
<dbReference type="SFLD" id="SFLDG01150">
    <property type="entry name" value="Main.1:_Beta-like"/>
    <property type="match status" value="1"/>
</dbReference>
<dbReference type="EMBL" id="JABUFE010000008">
    <property type="protein sequence ID" value="NSX55880.1"/>
    <property type="molecule type" value="Genomic_DNA"/>
</dbReference>
<dbReference type="Pfam" id="PF02798">
    <property type="entry name" value="GST_N"/>
    <property type="match status" value="1"/>
</dbReference>
<dbReference type="PROSITE" id="PS50405">
    <property type="entry name" value="GST_CTER"/>
    <property type="match status" value="1"/>
</dbReference>
<dbReference type="CDD" id="cd03046">
    <property type="entry name" value="GST_N_GTT1_like"/>
    <property type="match status" value="1"/>
</dbReference>
<evidence type="ECO:0000313" key="4">
    <source>
        <dbReference type="Proteomes" id="UP000777935"/>
    </source>
</evidence>
<dbReference type="RefSeq" id="WP_174139027.1">
    <property type="nucleotide sequence ID" value="NZ_JABUFE010000008.1"/>
</dbReference>
<dbReference type="PROSITE" id="PS50404">
    <property type="entry name" value="GST_NTER"/>
    <property type="match status" value="1"/>
</dbReference>
<dbReference type="SFLD" id="SFLDS00019">
    <property type="entry name" value="Glutathione_Transferase_(cytos"/>
    <property type="match status" value="1"/>
</dbReference>
<accession>A0ABX2IU85</accession>
<dbReference type="SUPFAM" id="SSF47616">
    <property type="entry name" value="GST C-terminal domain-like"/>
    <property type="match status" value="1"/>
</dbReference>
<organism evidence="3 4">
    <name type="scientific">Parasulfitobacter algicola</name>
    <dbReference type="NCBI Taxonomy" id="2614809"/>
    <lineage>
        <taxon>Bacteria</taxon>
        <taxon>Pseudomonadati</taxon>
        <taxon>Pseudomonadota</taxon>
        <taxon>Alphaproteobacteria</taxon>
        <taxon>Rhodobacterales</taxon>
        <taxon>Roseobacteraceae</taxon>
        <taxon>Parasulfitobacter</taxon>
    </lineage>
</organism>
<dbReference type="SFLD" id="SFLDG00358">
    <property type="entry name" value="Main_(cytGST)"/>
    <property type="match status" value="1"/>
</dbReference>
<comment type="caution">
    <text evidence="3">The sequence shown here is derived from an EMBL/GenBank/DDBJ whole genome shotgun (WGS) entry which is preliminary data.</text>
</comment>
<dbReference type="SUPFAM" id="SSF52833">
    <property type="entry name" value="Thioredoxin-like"/>
    <property type="match status" value="1"/>
</dbReference>
<feature type="domain" description="GST N-terminal" evidence="1">
    <location>
        <begin position="1"/>
        <end position="79"/>
    </location>
</feature>
<feature type="domain" description="GST C-terminal" evidence="2">
    <location>
        <begin position="85"/>
        <end position="216"/>
    </location>
</feature>
<keyword evidence="4" id="KW-1185">Reference proteome</keyword>
<gene>
    <name evidence="3" type="ORF">HRQ87_13820</name>
</gene>
<dbReference type="InterPro" id="IPR036282">
    <property type="entry name" value="Glutathione-S-Trfase_C_sf"/>
</dbReference>
<dbReference type="InterPro" id="IPR040079">
    <property type="entry name" value="Glutathione_S-Trfase"/>
</dbReference>
<evidence type="ECO:0000259" key="2">
    <source>
        <dbReference type="PROSITE" id="PS50405"/>
    </source>
</evidence>
<protein>
    <submittedName>
        <fullName evidence="3">Glutathione S-transferase family protein</fullName>
    </submittedName>
</protein>
<reference evidence="3 4" key="1">
    <citation type="submission" date="2020-06" db="EMBL/GenBank/DDBJ databases">
        <title>Sulfitobacter algicola sp. nov., isolated from green algae.</title>
        <authorList>
            <person name="Wang C."/>
        </authorList>
    </citation>
    <scope>NUCLEOTIDE SEQUENCE [LARGE SCALE GENOMIC DNA]</scope>
    <source>
        <strain evidence="3 4">1151</strain>
    </source>
</reference>
<evidence type="ECO:0000313" key="3">
    <source>
        <dbReference type="EMBL" id="NSX55880.1"/>
    </source>
</evidence>
<evidence type="ECO:0000259" key="1">
    <source>
        <dbReference type="PROSITE" id="PS50404"/>
    </source>
</evidence>
<dbReference type="Gene3D" id="1.20.1050.10">
    <property type="match status" value="1"/>
</dbReference>
<name>A0ABX2IU85_9RHOB</name>
<dbReference type="PANTHER" id="PTHR44051">
    <property type="entry name" value="GLUTATHIONE S-TRANSFERASE-RELATED"/>
    <property type="match status" value="1"/>
</dbReference>
<proteinExistence type="predicted"/>
<dbReference type="InterPro" id="IPR004045">
    <property type="entry name" value="Glutathione_S-Trfase_N"/>
</dbReference>